<feature type="transmembrane region" description="Helical" evidence="1">
    <location>
        <begin position="178"/>
        <end position="198"/>
    </location>
</feature>
<dbReference type="Proteomes" id="UP001500363">
    <property type="component" value="Unassembled WGS sequence"/>
</dbReference>
<feature type="transmembrane region" description="Helical" evidence="1">
    <location>
        <begin position="60"/>
        <end position="82"/>
    </location>
</feature>
<protein>
    <submittedName>
        <fullName evidence="2">Uncharacterized protein</fullName>
    </submittedName>
</protein>
<sequence length="313" mass="33773">MNRLVLLAYPKAYRDSRGDELLDCLAEAHPGRDWPPPREAAALLRSALQARIQAATTGTAWWPAGLRLAGLWLALLALAPYLQDVWNWTLHIDPAAHAINFHFNGRFPWAVGEGTQTRLLPYGLLPLIAFVALLRGRAWIAVPAAAAMLYTGLTIGSSNVFGSQGVVGPGYYGLGAPILAHHVVLPILLLLVSAVLTLRRASRASSYAWLIPVAVAAFVAGGLHLTAGDPWFQRGQFVLEIALVVGAGWATFLTRDFRWAVPIGAFAVVRAEAILTDPTVLAYHPQPSVTVVLALVATLPVVVLTTRQNTRLR</sequence>
<comment type="caution">
    <text evidence="2">The sequence shown here is derived from an EMBL/GenBank/DDBJ whole genome shotgun (WGS) entry which is preliminary data.</text>
</comment>
<accession>A0ABP4KZL2</accession>
<organism evidence="2 3">
    <name type="scientific">Kribbella lupini</name>
    <dbReference type="NCBI Taxonomy" id="291602"/>
    <lineage>
        <taxon>Bacteria</taxon>
        <taxon>Bacillati</taxon>
        <taxon>Actinomycetota</taxon>
        <taxon>Actinomycetes</taxon>
        <taxon>Propionibacteriales</taxon>
        <taxon>Kribbellaceae</taxon>
        <taxon>Kribbella</taxon>
    </lineage>
</organism>
<name>A0ABP4KZL2_9ACTN</name>
<reference evidence="3" key="1">
    <citation type="journal article" date="2019" name="Int. J. Syst. Evol. Microbiol.">
        <title>The Global Catalogue of Microorganisms (GCM) 10K type strain sequencing project: providing services to taxonomists for standard genome sequencing and annotation.</title>
        <authorList>
            <consortium name="The Broad Institute Genomics Platform"/>
            <consortium name="The Broad Institute Genome Sequencing Center for Infectious Disease"/>
            <person name="Wu L."/>
            <person name="Ma J."/>
        </authorList>
    </citation>
    <scope>NUCLEOTIDE SEQUENCE [LARGE SCALE GENOMIC DNA]</scope>
    <source>
        <strain evidence="3">JCM 14303</strain>
    </source>
</reference>
<feature type="transmembrane region" description="Helical" evidence="1">
    <location>
        <begin position="148"/>
        <end position="172"/>
    </location>
</feature>
<dbReference type="EMBL" id="BAAANC010000001">
    <property type="protein sequence ID" value="GAA1511111.1"/>
    <property type="molecule type" value="Genomic_DNA"/>
</dbReference>
<keyword evidence="1" id="KW-1133">Transmembrane helix</keyword>
<dbReference type="RefSeq" id="WP_344168732.1">
    <property type="nucleotide sequence ID" value="NZ_BAAANC010000001.1"/>
</dbReference>
<evidence type="ECO:0000256" key="1">
    <source>
        <dbReference type="SAM" id="Phobius"/>
    </source>
</evidence>
<feature type="transmembrane region" description="Helical" evidence="1">
    <location>
        <begin position="207"/>
        <end position="225"/>
    </location>
</feature>
<feature type="transmembrane region" description="Helical" evidence="1">
    <location>
        <begin position="288"/>
        <end position="306"/>
    </location>
</feature>
<keyword evidence="1" id="KW-0472">Membrane</keyword>
<proteinExistence type="predicted"/>
<evidence type="ECO:0000313" key="3">
    <source>
        <dbReference type="Proteomes" id="UP001500363"/>
    </source>
</evidence>
<keyword evidence="1" id="KW-0812">Transmembrane</keyword>
<feature type="transmembrane region" description="Helical" evidence="1">
    <location>
        <begin position="119"/>
        <end position="136"/>
    </location>
</feature>
<gene>
    <name evidence="2" type="ORF">GCM10009741_05410</name>
</gene>
<evidence type="ECO:0000313" key="2">
    <source>
        <dbReference type="EMBL" id="GAA1511111.1"/>
    </source>
</evidence>
<keyword evidence="3" id="KW-1185">Reference proteome</keyword>